<evidence type="ECO:0000256" key="2">
    <source>
        <dbReference type="ARBA" id="ARBA00022692"/>
    </source>
</evidence>
<dbReference type="OMA" id="CLAIFWK"/>
<feature type="compositionally biased region" description="Polar residues" evidence="5">
    <location>
        <begin position="571"/>
        <end position="588"/>
    </location>
</feature>
<keyword evidence="2 6" id="KW-0812">Transmembrane</keyword>
<dbReference type="EMBL" id="CP017625">
    <property type="protein sequence ID" value="AOW28557.1"/>
    <property type="molecule type" value="Genomic_DNA"/>
</dbReference>
<keyword evidence="4 6" id="KW-0472">Membrane</keyword>
<accession>A0A1D8PK78</accession>
<feature type="transmembrane region" description="Helical" evidence="6">
    <location>
        <begin position="217"/>
        <end position="240"/>
    </location>
</feature>
<dbReference type="Proteomes" id="UP000000559">
    <property type="component" value="Chromosome 3"/>
</dbReference>
<dbReference type="InterPro" id="IPR005178">
    <property type="entry name" value="Ostalpha/TMEM184C"/>
</dbReference>
<feature type="transmembrane region" description="Helical" evidence="6">
    <location>
        <begin position="47"/>
        <end position="67"/>
    </location>
</feature>
<evidence type="ECO:0000313" key="8">
    <source>
        <dbReference type="EMBL" id="AOW28557.1"/>
    </source>
</evidence>
<reference evidence="8 9" key="1">
    <citation type="journal article" date="2004" name="Proc. Natl. Acad. Sci. U.S.A.">
        <title>The diploid genome sequence of Candida albicans.</title>
        <authorList>
            <person name="Jones T."/>
            <person name="Federspiel N.A."/>
            <person name="Chibana H."/>
            <person name="Dungan J."/>
            <person name="Kalman S."/>
            <person name="Magee B.B."/>
            <person name="Newport G."/>
            <person name="Thorstenson Y.R."/>
            <person name="Agabian N."/>
            <person name="Magee P.T."/>
            <person name="Davis R.W."/>
            <person name="Scherer S."/>
        </authorList>
    </citation>
    <scope>NUCLEOTIDE SEQUENCE [LARGE SCALE GENOMIC DNA]</scope>
    <source>
        <strain evidence="9">SC5314 / ATCC MYA-2876</strain>
    </source>
</reference>
<dbReference type="GO" id="GO:0016020">
    <property type="term" value="C:membrane"/>
    <property type="evidence" value="ECO:0000318"/>
    <property type="project" value="GO_Central"/>
</dbReference>
<protein>
    <submittedName>
        <fullName evidence="8">Uncharacterized protein</fullName>
    </submittedName>
</protein>
<feature type="transmembrane region" description="Helical" evidence="6">
    <location>
        <begin position="260"/>
        <end position="285"/>
    </location>
</feature>
<dbReference type="PANTHER" id="PTHR23423">
    <property type="entry name" value="ORGANIC SOLUTE TRANSPORTER-RELATED"/>
    <property type="match status" value="1"/>
</dbReference>
<dbReference type="KEGG" id="cal:CAALFM_C305430WA"/>
<gene>
    <name evidence="8" type="ordered locus">CAALFM_C305430WA</name>
    <name evidence="7" type="ordered locus">orf19.6981</name>
</gene>
<dbReference type="eggNOG" id="KOG2641">
    <property type="taxonomic scope" value="Eukaryota"/>
</dbReference>
<evidence type="ECO:0000256" key="3">
    <source>
        <dbReference type="ARBA" id="ARBA00022989"/>
    </source>
</evidence>
<dbReference type="STRING" id="237561.A0A1D8PK78"/>
<feature type="transmembrane region" description="Helical" evidence="6">
    <location>
        <begin position="180"/>
        <end position="205"/>
    </location>
</feature>
<dbReference type="Pfam" id="PF03619">
    <property type="entry name" value="Solute_trans_a"/>
    <property type="match status" value="1"/>
</dbReference>
<feature type="transmembrane region" description="Helical" evidence="6">
    <location>
        <begin position="149"/>
        <end position="168"/>
    </location>
</feature>
<evidence type="ECO:0000313" key="9">
    <source>
        <dbReference type="Proteomes" id="UP000000559"/>
    </source>
</evidence>
<keyword evidence="3 6" id="KW-1133">Transmembrane helix</keyword>
<dbReference type="GeneID" id="3643667"/>
<dbReference type="FunCoup" id="A0A1D8PK78">
    <property type="interactions" value="604"/>
</dbReference>
<feature type="transmembrane region" description="Helical" evidence="6">
    <location>
        <begin position="12"/>
        <end position="35"/>
    </location>
</feature>
<feature type="region of interest" description="Disordered" evidence="5">
    <location>
        <begin position="377"/>
        <end position="398"/>
    </location>
</feature>
<evidence type="ECO:0000256" key="1">
    <source>
        <dbReference type="ARBA" id="ARBA00004141"/>
    </source>
</evidence>
<reference evidence="8 9" key="2">
    <citation type="journal article" date="2007" name="Genome Biol.">
        <title>Assembly of the Candida albicans genome into sixteen supercontigs aligned on the eight chromosomes.</title>
        <authorList>
            <person name="van het Hoog M."/>
            <person name="Rast T.J."/>
            <person name="Martchenko M."/>
            <person name="Grindle S."/>
            <person name="Dignard D."/>
            <person name="Hogues H."/>
            <person name="Cuomo C."/>
            <person name="Berriman M."/>
            <person name="Scherer S."/>
            <person name="Magee B.B."/>
            <person name="Whiteway M."/>
            <person name="Chibana H."/>
            <person name="Nantel A."/>
            <person name="Magee P.T."/>
        </authorList>
    </citation>
    <scope>GENOME REANNOTATION</scope>
    <source>
        <strain evidence="9">SC5314 / ATCC MYA-2876</strain>
    </source>
</reference>
<name>A0A1D8PK78_CANAL</name>
<evidence type="ECO:0000256" key="5">
    <source>
        <dbReference type="SAM" id="MobiDB-lite"/>
    </source>
</evidence>
<keyword evidence="9" id="KW-1185">Reference proteome</keyword>
<evidence type="ECO:0000313" key="7">
    <source>
        <dbReference type="CGD" id="CAL0000183597"/>
    </source>
</evidence>
<dbReference type="AlphaFoldDB" id="A0A1D8PK78"/>
<proteinExistence type="predicted"/>
<organism evidence="8 9">
    <name type="scientific">Candida albicans (strain SC5314 / ATCC MYA-2876)</name>
    <name type="common">Yeast</name>
    <dbReference type="NCBI Taxonomy" id="237561"/>
    <lineage>
        <taxon>Eukaryota</taxon>
        <taxon>Fungi</taxon>
        <taxon>Dikarya</taxon>
        <taxon>Ascomycota</taxon>
        <taxon>Saccharomycotina</taxon>
        <taxon>Pichiomycetes</taxon>
        <taxon>Debaryomycetaceae</taxon>
        <taxon>Candida/Lodderomyces clade</taxon>
        <taxon>Candida</taxon>
    </lineage>
</organism>
<feature type="region of interest" description="Disordered" evidence="5">
    <location>
        <begin position="553"/>
        <end position="595"/>
    </location>
</feature>
<dbReference type="SMART" id="SM01417">
    <property type="entry name" value="Solute_trans_a"/>
    <property type="match status" value="1"/>
</dbReference>
<dbReference type="SMR" id="A0A1D8PK78"/>
<sequence length="595" mass="68303">MSSDVKQLLPQWIYIISFYSSITSTIIILLSIYFHLLNYRKPFQQRLMIRIQLIVPLFAISCYSMLINQTSPINKFLLEPIREVYEAFVIYTFFSLLTDMLGGERQIIIVTSGREPISHPGILRYLLPKLDISDPHTFLNIKRGILQYVWLKPILCITIIILELIGLYNVNDLSIKSIYFWLTLIYNASVTLSLYCLAIFWKILWNDLKPFKPVGKFLCVKLIIFASYWQGVILAILSVLKLLPNGDIAENDGENIGIAIQNALLCIELIGFAIGHWISFSYYPFTISQLPYGRFQFKYAIKDCLGFKDLISDFGLTFHGDYYKDYKQFDSVEAMVAHPESKGRMSRIHQGLRYHYDGKHKHWLPENQSLLSATTLLSQQGQGQGQGQGQLSISSNSMSVPSTSEIHALDTSSILSNNTSMKGLYPISSRRSSSLEDNYSPLLDLQQQQQQQASSEQQYIQQPISIQDIMENDLELSSSLSSSSNNHGDSIDYTNEEFDIDEILYDESIKQINIYRLDDEKIKKIINYPIVDEVIDSHLYGYKVQKLRQRQKIRDLKSKQQQQQQQHQQNRDASGGSSVSPILQSNESYRYGSIV</sequence>
<dbReference type="VEuPathDB" id="FungiDB:C3_05430W_A"/>
<evidence type="ECO:0000256" key="4">
    <source>
        <dbReference type="ARBA" id="ARBA00023136"/>
    </source>
</evidence>
<dbReference type="InParanoid" id="A0A1D8PK78"/>
<reference evidence="8 9" key="3">
    <citation type="journal article" date="2013" name="Genome Biol.">
        <title>Assembly of a phased diploid Candida albicans genome facilitates allele-specific measurements and provides a simple model for repeat and indel structure.</title>
        <authorList>
            <person name="Muzzey D."/>
            <person name="Schwartz K."/>
            <person name="Weissman J.S."/>
            <person name="Sherlock G."/>
        </authorList>
    </citation>
    <scope>NUCLEOTIDE SEQUENCE [LARGE SCALE GENOMIC DNA]</scope>
    <source>
        <strain evidence="9">SC5314 / ATCC MYA-2876</strain>
    </source>
</reference>
<dbReference type="CGD" id="CAL0000183597">
    <property type="gene designation" value="orf19.6981"/>
</dbReference>
<dbReference type="RefSeq" id="XP_714687.1">
    <property type="nucleotide sequence ID" value="XM_709594.1"/>
</dbReference>
<evidence type="ECO:0000256" key="6">
    <source>
        <dbReference type="SAM" id="Phobius"/>
    </source>
</evidence>
<dbReference type="OrthoDB" id="5348404at2759"/>
<comment type="subcellular location">
    <subcellularLocation>
        <location evidence="1">Membrane</location>
        <topology evidence="1">Multi-pass membrane protein</topology>
    </subcellularLocation>
</comment>
<dbReference type="GO" id="GO:0022857">
    <property type="term" value="F:transmembrane transporter activity"/>
    <property type="evidence" value="ECO:0000318"/>
    <property type="project" value="GO_Central"/>
</dbReference>